<dbReference type="GO" id="GO:0080162">
    <property type="term" value="P:endoplasmic reticulum to cytosol auxin transport"/>
    <property type="evidence" value="ECO:0007669"/>
    <property type="project" value="InterPro"/>
</dbReference>
<sequence length="338" mass="36458">MAVTRPPSLLRTTAIRFETTSSSNGAPPPPNQNPLALPILSVRKSSWIVRTEARFLVAKICRPPPEFTRFTVIVTAFGNTGNLPLAIVGSICHSAENPLGPECHRTGVAYVSFAQWVAVLLVYTLVYHMMEPPLEYYEVVEENGGNPEIEEQLQVTNLSKPLIVEAEWPGMEEKETENCKPPFIARIFTSSLKRSASVEPDTGVSGHFLNPGSPSGFDISDSSLPGLPPSSHVFKSVPRPGVIAFLVQQIEPAPSSSTTLSLPGSGSETSEILDQLLAPILFSSLPSSVQPAFFSGHFLLSSYKRGTVAKVLVSKHGSRLGVRISGELRKTDSRGLVA</sequence>
<keyword evidence="7" id="KW-1185">Reference proteome</keyword>
<dbReference type="EMBL" id="JAVXUO010002915">
    <property type="protein sequence ID" value="KAK2968498.1"/>
    <property type="molecule type" value="Genomic_DNA"/>
</dbReference>
<keyword evidence="4" id="KW-0472">Membrane</keyword>
<keyword evidence="2" id="KW-0812">Transmembrane</keyword>
<evidence type="ECO:0000256" key="2">
    <source>
        <dbReference type="ARBA" id="ARBA00022692"/>
    </source>
</evidence>
<dbReference type="GO" id="GO:0009734">
    <property type="term" value="P:auxin-activated signaling pathway"/>
    <property type="evidence" value="ECO:0007669"/>
    <property type="project" value="UniProtKB-KW"/>
</dbReference>
<dbReference type="Proteomes" id="UP001187471">
    <property type="component" value="Unassembled WGS sequence"/>
</dbReference>
<dbReference type="PANTHER" id="PTHR31419:SF8">
    <property type="entry name" value="PROTEIN PIN-LIKES 2-LIKE"/>
    <property type="match status" value="1"/>
</dbReference>
<protein>
    <recommendedName>
        <fullName evidence="8">PIN-like protein</fullName>
    </recommendedName>
</protein>
<evidence type="ECO:0008006" key="8">
    <source>
        <dbReference type="Google" id="ProtNLM"/>
    </source>
</evidence>
<name>A0AA88QKS6_9ASTE</name>
<evidence type="ECO:0000256" key="3">
    <source>
        <dbReference type="ARBA" id="ARBA00022989"/>
    </source>
</evidence>
<dbReference type="GO" id="GO:0016020">
    <property type="term" value="C:membrane"/>
    <property type="evidence" value="ECO:0007669"/>
    <property type="project" value="UniProtKB-SubCell"/>
</dbReference>
<evidence type="ECO:0000256" key="4">
    <source>
        <dbReference type="ARBA" id="ARBA00023136"/>
    </source>
</evidence>
<gene>
    <name evidence="6" type="ORF">RJ640_027548</name>
</gene>
<comment type="caution">
    <text evidence="6">The sequence shown here is derived from an EMBL/GenBank/DDBJ whole genome shotgun (WGS) entry which is preliminary data.</text>
</comment>
<evidence type="ECO:0000313" key="6">
    <source>
        <dbReference type="EMBL" id="KAK2968498.1"/>
    </source>
</evidence>
<dbReference type="InterPro" id="IPR039305">
    <property type="entry name" value="PILS2/6"/>
</dbReference>
<dbReference type="AlphaFoldDB" id="A0AA88QKS6"/>
<comment type="subcellular location">
    <subcellularLocation>
        <location evidence="1">Membrane</location>
        <topology evidence="1">Multi-pass membrane protein</topology>
    </subcellularLocation>
</comment>
<proteinExistence type="predicted"/>
<evidence type="ECO:0000256" key="1">
    <source>
        <dbReference type="ARBA" id="ARBA00004141"/>
    </source>
</evidence>
<accession>A0AA88QKS6</accession>
<organism evidence="6 7">
    <name type="scientific">Escallonia rubra</name>
    <dbReference type="NCBI Taxonomy" id="112253"/>
    <lineage>
        <taxon>Eukaryota</taxon>
        <taxon>Viridiplantae</taxon>
        <taxon>Streptophyta</taxon>
        <taxon>Embryophyta</taxon>
        <taxon>Tracheophyta</taxon>
        <taxon>Spermatophyta</taxon>
        <taxon>Magnoliopsida</taxon>
        <taxon>eudicotyledons</taxon>
        <taxon>Gunneridae</taxon>
        <taxon>Pentapetalae</taxon>
        <taxon>asterids</taxon>
        <taxon>campanulids</taxon>
        <taxon>Escalloniales</taxon>
        <taxon>Escalloniaceae</taxon>
        <taxon>Escallonia</taxon>
    </lineage>
</organism>
<evidence type="ECO:0000256" key="5">
    <source>
        <dbReference type="ARBA" id="ARBA00023294"/>
    </source>
</evidence>
<reference evidence="6" key="1">
    <citation type="submission" date="2022-12" db="EMBL/GenBank/DDBJ databases">
        <title>Draft genome assemblies for two species of Escallonia (Escalloniales).</title>
        <authorList>
            <person name="Chanderbali A."/>
            <person name="Dervinis C."/>
            <person name="Anghel I."/>
            <person name="Soltis D."/>
            <person name="Soltis P."/>
            <person name="Zapata F."/>
        </authorList>
    </citation>
    <scope>NUCLEOTIDE SEQUENCE</scope>
    <source>
        <strain evidence="6">UCBG92.1500</strain>
        <tissue evidence="6">Leaf</tissue>
    </source>
</reference>
<evidence type="ECO:0000313" key="7">
    <source>
        <dbReference type="Proteomes" id="UP001187471"/>
    </source>
</evidence>
<keyword evidence="3" id="KW-1133">Transmembrane helix</keyword>
<dbReference type="Pfam" id="PF03547">
    <property type="entry name" value="Mem_trans"/>
    <property type="match status" value="1"/>
</dbReference>
<dbReference type="InterPro" id="IPR004776">
    <property type="entry name" value="Mem_transp_PIN-like"/>
</dbReference>
<keyword evidence="5" id="KW-0927">Auxin signaling pathway</keyword>
<dbReference type="PANTHER" id="PTHR31419">
    <property type="entry name" value="PROTEIN PIN-LIKES 2"/>
    <property type="match status" value="1"/>
</dbReference>